<name>A0A7C9A817_OPUST</name>
<dbReference type="EMBL" id="GISG01210010">
    <property type="protein sequence ID" value="MBA4660836.1"/>
    <property type="molecule type" value="Transcribed_RNA"/>
</dbReference>
<protein>
    <submittedName>
        <fullName evidence="1">Uncharacterized protein</fullName>
    </submittedName>
</protein>
<evidence type="ECO:0000313" key="1">
    <source>
        <dbReference type="EMBL" id="MBA4660836.1"/>
    </source>
</evidence>
<accession>A0A7C9A817</accession>
<reference evidence="1" key="1">
    <citation type="journal article" date="2013" name="J. Plant Res.">
        <title>Effect of fungi and light on seed germination of three Opuntia species from semiarid lands of central Mexico.</title>
        <authorList>
            <person name="Delgado-Sanchez P."/>
            <person name="Jimenez-Bremont J.F."/>
            <person name="Guerrero-Gonzalez Mde L."/>
            <person name="Flores J."/>
        </authorList>
    </citation>
    <scope>NUCLEOTIDE SEQUENCE</scope>
    <source>
        <tissue evidence="1">Cladode</tissue>
    </source>
</reference>
<dbReference type="AlphaFoldDB" id="A0A7C9A817"/>
<reference evidence="1" key="2">
    <citation type="submission" date="2020-07" db="EMBL/GenBank/DDBJ databases">
        <authorList>
            <person name="Vera ALvarez R."/>
            <person name="Arias-Moreno D.M."/>
            <person name="Jimenez-Jacinto V."/>
            <person name="Jimenez-Bremont J.F."/>
            <person name="Swaminathan K."/>
            <person name="Moose S.P."/>
            <person name="Guerrero-Gonzalez M.L."/>
            <person name="Marino-Ramirez L."/>
            <person name="Landsman D."/>
            <person name="Rodriguez-Kessler M."/>
            <person name="Delgado-Sanchez P."/>
        </authorList>
    </citation>
    <scope>NUCLEOTIDE SEQUENCE</scope>
    <source>
        <tissue evidence="1">Cladode</tissue>
    </source>
</reference>
<sequence>MCIKNDSGTSIRGLLSRFSTVSLGHLGDMSDGIFFIKFPVSDTVTKSSLQSSSFGTSAIPTLDFSMMPHRVFCIMQSAIASINLCQDESPSSQSSSKHESTSLLMIVRAFLNRCSLLSISSNNPSSIQCPTNQFLPTNACCSFNK</sequence>
<proteinExistence type="predicted"/>
<organism evidence="1">
    <name type="scientific">Opuntia streptacantha</name>
    <name type="common">Prickly pear cactus</name>
    <name type="synonym">Opuntia cardona</name>
    <dbReference type="NCBI Taxonomy" id="393608"/>
    <lineage>
        <taxon>Eukaryota</taxon>
        <taxon>Viridiplantae</taxon>
        <taxon>Streptophyta</taxon>
        <taxon>Embryophyta</taxon>
        <taxon>Tracheophyta</taxon>
        <taxon>Spermatophyta</taxon>
        <taxon>Magnoliopsida</taxon>
        <taxon>eudicotyledons</taxon>
        <taxon>Gunneridae</taxon>
        <taxon>Pentapetalae</taxon>
        <taxon>Caryophyllales</taxon>
        <taxon>Cactineae</taxon>
        <taxon>Cactaceae</taxon>
        <taxon>Opuntioideae</taxon>
        <taxon>Opuntia</taxon>
    </lineage>
</organism>